<accession>A7RP42</accession>
<feature type="region of interest" description="Disordered" evidence="1">
    <location>
        <begin position="63"/>
        <end position="84"/>
    </location>
</feature>
<evidence type="ECO:0000313" key="3">
    <source>
        <dbReference type="Proteomes" id="UP000001593"/>
    </source>
</evidence>
<dbReference type="AlphaFoldDB" id="A7RP42"/>
<dbReference type="Proteomes" id="UP000001593">
    <property type="component" value="Unassembled WGS sequence"/>
</dbReference>
<organism evidence="2 3">
    <name type="scientific">Nematostella vectensis</name>
    <name type="common">Starlet sea anemone</name>
    <dbReference type="NCBI Taxonomy" id="45351"/>
    <lineage>
        <taxon>Eukaryota</taxon>
        <taxon>Metazoa</taxon>
        <taxon>Cnidaria</taxon>
        <taxon>Anthozoa</taxon>
        <taxon>Hexacorallia</taxon>
        <taxon>Actiniaria</taxon>
        <taxon>Edwardsiidae</taxon>
        <taxon>Nematostella</taxon>
    </lineage>
</organism>
<evidence type="ECO:0000256" key="1">
    <source>
        <dbReference type="SAM" id="MobiDB-lite"/>
    </source>
</evidence>
<evidence type="ECO:0000313" key="2">
    <source>
        <dbReference type="EMBL" id="EDO46790.1"/>
    </source>
</evidence>
<name>A7RP42_NEMVE</name>
<reference evidence="2 3" key="1">
    <citation type="journal article" date="2007" name="Science">
        <title>Sea anemone genome reveals ancestral eumetazoan gene repertoire and genomic organization.</title>
        <authorList>
            <person name="Putnam N.H."/>
            <person name="Srivastava M."/>
            <person name="Hellsten U."/>
            <person name="Dirks B."/>
            <person name="Chapman J."/>
            <person name="Salamov A."/>
            <person name="Terry A."/>
            <person name="Shapiro H."/>
            <person name="Lindquist E."/>
            <person name="Kapitonov V.V."/>
            <person name="Jurka J."/>
            <person name="Genikhovich G."/>
            <person name="Grigoriev I.V."/>
            <person name="Lucas S.M."/>
            <person name="Steele R.E."/>
            <person name="Finnerty J.R."/>
            <person name="Technau U."/>
            <person name="Martindale M.Q."/>
            <person name="Rokhsar D.S."/>
        </authorList>
    </citation>
    <scope>NUCLEOTIDE SEQUENCE [LARGE SCALE GENOMIC DNA]</scope>
    <source>
        <strain evidence="3">CH2 X CH6</strain>
    </source>
</reference>
<keyword evidence="3" id="KW-1185">Reference proteome</keyword>
<gene>
    <name evidence="2" type="ORF">NEMVEDRAFT_v1g239703</name>
</gene>
<dbReference type="InParanoid" id="A7RP42"/>
<sequence>MGRHQIILTCPRIWMTRLSSREPALSSTVKPEIGNGIHHKGKDILNYQDTVKSDLVAVTRKTEGAISSNTRPLRRPEKATTKSMNAIKFEDKESVPISTKSKIRLTQKSKKESGVDEGAIGHKAWLEWEKKVVVKGSLDDDDLQEIAVVEDNDDISDVIVHQYIDALHKNQKKKGLKHNNKITPNQVQQLSKLKSTSNADCVRVAPGTLPNPPKGDDRWGGVELKSVSAPSGWGNLESDGLNRYNDGSACWSSQSNPYGGVSWSNCS</sequence>
<protein>
    <submittedName>
        <fullName evidence="2">Uncharacterized protein</fullName>
    </submittedName>
</protein>
<dbReference type="EMBL" id="DS469524">
    <property type="protein sequence ID" value="EDO46790.1"/>
    <property type="molecule type" value="Genomic_DNA"/>
</dbReference>
<dbReference type="HOGENOM" id="CLU_1043161_0_0_1"/>
<proteinExistence type="predicted"/>